<proteinExistence type="inferred from homology"/>
<accession>I2GX14</accession>
<comment type="subcellular location">
    <subcellularLocation>
        <location evidence="1 10">Endoplasmic reticulum membrane</location>
        <topology evidence="1 10">Multi-pass membrane protein</topology>
    </subcellularLocation>
</comment>
<dbReference type="STRING" id="1071380.I2GX14"/>
<feature type="transmembrane region" description="Helical" evidence="10">
    <location>
        <begin position="425"/>
        <end position="445"/>
    </location>
</feature>
<keyword evidence="5 10" id="KW-0256">Endoplasmic reticulum</keyword>
<organism evidence="11 12">
    <name type="scientific">Henningerozyma blattae (strain ATCC 34711 / CBS 6284 / DSM 70876 / NBRC 10599 / NRRL Y-10934 / UCD 77-7)</name>
    <name type="common">Yeast</name>
    <name type="synonym">Tetrapisispora blattae</name>
    <dbReference type="NCBI Taxonomy" id="1071380"/>
    <lineage>
        <taxon>Eukaryota</taxon>
        <taxon>Fungi</taxon>
        <taxon>Dikarya</taxon>
        <taxon>Ascomycota</taxon>
        <taxon>Saccharomycotina</taxon>
        <taxon>Saccharomycetes</taxon>
        <taxon>Saccharomycetales</taxon>
        <taxon>Saccharomycetaceae</taxon>
        <taxon>Henningerozyma</taxon>
    </lineage>
</organism>
<dbReference type="InterPro" id="IPR007594">
    <property type="entry name" value="RFT1"/>
</dbReference>
<evidence type="ECO:0000256" key="2">
    <source>
        <dbReference type="ARBA" id="ARBA00004922"/>
    </source>
</evidence>
<keyword evidence="10" id="KW-0813">Transport</keyword>
<dbReference type="PANTHER" id="PTHR13117:SF5">
    <property type="entry name" value="PROTEIN RFT1 HOMOLOG"/>
    <property type="match status" value="1"/>
</dbReference>
<feature type="transmembrane region" description="Helical" evidence="10">
    <location>
        <begin position="457"/>
        <end position="479"/>
    </location>
</feature>
<evidence type="ECO:0000256" key="7">
    <source>
        <dbReference type="ARBA" id="ARBA00023136"/>
    </source>
</evidence>
<feature type="transmembrane region" description="Helical" evidence="10">
    <location>
        <begin position="129"/>
        <end position="152"/>
    </location>
</feature>
<keyword evidence="6 10" id="KW-1133">Transmembrane helix</keyword>
<evidence type="ECO:0000256" key="5">
    <source>
        <dbReference type="ARBA" id="ARBA00022824"/>
    </source>
</evidence>
<keyword evidence="4 10" id="KW-0812">Transmembrane</keyword>
<name>I2GX14_HENB6</name>
<evidence type="ECO:0000313" key="12">
    <source>
        <dbReference type="Proteomes" id="UP000002866"/>
    </source>
</evidence>
<evidence type="ECO:0000256" key="8">
    <source>
        <dbReference type="ARBA" id="ARBA00044793"/>
    </source>
</evidence>
<evidence type="ECO:0000256" key="3">
    <source>
        <dbReference type="ARBA" id="ARBA00010288"/>
    </source>
</evidence>
<feature type="transmembrane region" description="Helical" evidence="10">
    <location>
        <begin position="200"/>
        <end position="220"/>
    </location>
</feature>
<keyword evidence="12" id="KW-1185">Reference proteome</keyword>
<dbReference type="PANTHER" id="PTHR13117">
    <property type="entry name" value="ENDOPLASMIC RETICULUM MULTISPAN TRANSMEMBRANE PROTEIN-RELATED"/>
    <property type="match status" value="1"/>
</dbReference>
<feature type="transmembrane region" description="Helical" evidence="10">
    <location>
        <begin position="485"/>
        <end position="505"/>
    </location>
</feature>
<feature type="transmembrane region" description="Helical" evidence="10">
    <location>
        <begin position="240"/>
        <end position="262"/>
    </location>
</feature>
<feature type="transmembrane region" description="Helical" evidence="10">
    <location>
        <begin position="54"/>
        <end position="73"/>
    </location>
</feature>
<evidence type="ECO:0000256" key="4">
    <source>
        <dbReference type="ARBA" id="ARBA00022692"/>
    </source>
</evidence>
<gene>
    <name evidence="11" type="primary">TBLA0A08770</name>
    <name evidence="11" type="ORF">TBLA_0A08770</name>
</gene>
<reference evidence="11 12" key="1">
    <citation type="journal article" date="2011" name="Proc. Natl. Acad. Sci. U.S.A.">
        <title>Evolutionary erosion of yeast sex chromosomes by mating-type switching accidents.</title>
        <authorList>
            <person name="Gordon J.L."/>
            <person name="Armisen D."/>
            <person name="Proux-Wera E."/>
            <person name="Oheigeartaigh S.S."/>
            <person name="Byrne K.P."/>
            <person name="Wolfe K.H."/>
        </authorList>
    </citation>
    <scope>NUCLEOTIDE SEQUENCE [LARGE SCALE GENOMIC DNA]</scope>
    <source>
        <strain evidence="12">ATCC 34711 / CBS 6284 / DSM 70876 / NBRC 10599 / NRRL Y-10934 / UCD 77-7</strain>
    </source>
</reference>
<dbReference type="FunCoup" id="I2GX14">
    <property type="interactions" value="730"/>
</dbReference>
<dbReference type="EMBL" id="HE806316">
    <property type="protein sequence ID" value="CCH58666.1"/>
    <property type="molecule type" value="Genomic_DNA"/>
</dbReference>
<dbReference type="OrthoDB" id="9979195at2759"/>
<evidence type="ECO:0000256" key="1">
    <source>
        <dbReference type="ARBA" id="ARBA00004477"/>
    </source>
</evidence>
<dbReference type="AlphaFoldDB" id="I2GX14"/>
<dbReference type="GeneID" id="14493576"/>
<dbReference type="GO" id="GO:0006488">
    <property type="term" value="P:dolichol-linked oligosaccharide biosynthetic process"/>
    <property type="evidence" value="ECO:0007669"/>
    <property type="project" value="InterPro"/>
</dbReference>
<dbReference type="RefSeq" id="XP_004178185.1">
    <property type="nucleotide sequence ID" value="XM_004178137.1"/>
</dbReference>
<feature type="transmembrane region" description="Helical" evidence="10">
    <location>
        <begin position="28"/>
        <end position="48"/>
    </location>
</feature>
<comment type="similarity">
    <text evidence="3 10">Belongs to the RFT1 family.</text>
</comment>
<sequence length="590" mass="68161">MEKKTSNIGSIPSSGEQILAKSTKGATFLMMTQIFTKMITFILNSLLVRFLSPRIFGITAFLEFILGTVLFFSREAIRLSTLRIKENQESVSETNTYSTGTKHHSHSNNSKDVLTSSNRLSKSPVLQTVVNFAHIPLWIGIPLSIGLISWQYRNVNSYFVGLPFFTWSIFLIWASIIIELLSEPFFIVNQFFLNYGTRSCFESISVTTGCLTNFIVIYAFEKNLLFAIPKEDLEINKEGIAILAFAIGKFAHSITLLLCYYYDYFKNFRAKRLFHMRLVKIHSSSDSTSKVSYYFQADILEHFRKVYFQMCFKHLLTEGDKLVINSLCTVEEQGIYSLLSNYGSLVTRLLFAPIEESLRLFLARLLSVKRNNKNLILSMEVLVNLTKFYLYLSLIIVIFGPINSSFLLQFLIGTKWSTTTLLDTIRIYCFYIPFLAINGIFEAFFQSVASGDQILKQSYLMMVFSGIFLLNCYIFIQYLDLSLDGLILSNIINMILRITYCGWFISKFYKELHTDRGSFVINFKNFGSVSMIGLIMCLFDYWFIGYVKNFQQLFINIFLALSLLIIMIYQERLLIKRYINRGKANEFKDV</sequence>
<evidence type="ECO:0000256" key="10">
    <source>
        <dbReference type="RuleBase" id="RU365067"/>
    </source>
</evidence>
<dbReference type="Proteomes" id="UP000002866">
    <property type="component" value="Chromosome 1"/>
</dbReference>
<dbReference type="GO" id="GO:0005789">
    <property type="term" value="C:endoplasmic reticulum membrane"/>
    <property type="evidence" value="ECO:0007669"/>
    <property type="project" value="UniProtKB-SubCell"/>
</dbReference>
<dbReference type="KEGG" id="tbl:TBLA_0A08770"/>
<evidence type="ECO:0000313" key="11">
    <source>
        <dbReference type="EMBL" id="CCH58666.1"/>
    </source>
</evidence>
<comment type="pathway">
    <text evidence="2">Protein modification; protein glycosylation.</text>
</comment>
<comment type="function">
    <text evidence="9 10">Intramembrane glycolipid transporter that operates in the biosynthetic pathway of dolichol-linked oligosaccharides, the glycan precursors employed in protein asparagine (N)-glycosylation. The sequential addition of sugars to dolichol pyrophosphate produces dolichol-linked oligosaccharides containing fourteen sugars, including two GlcNAcs, nine mannoses and three glucoses. Once assembled, the oligosaccharide is transferred from the lipid to nascent proteins by oligosaccharyltransferases. The assembly of dolichol-linked oligosaccharides begins on the cytosolic side of the endoplasmic reticulum membrane and finishes in its lumen. RFT1 could mediate the translocation of the cytosolically oriented intermediate DolPP-GlcNAc2Man5, produced by ALG11, into the ER lumen where dolichol-linked oligosaccharides assembly continues. However, the intramembrane lipid transporter activity could not be confirmed in vitro.</text>
</comment>
<evidence type="ECO:0000256" key="9">
    <source>
        <dbReference type="ARBA" id="ARBA00045912"/>
    </source>
</evidence>
<feature type="transmembrane region" description="Helical" evidence="10">
    <location>
        <begin position="164"/>
        <end position="188"/>
    </location>
</feature>
<feature type="transmembrane region" description="Helical" evidence="10">
    <location>
        <begin position="526"/>
        <end position="544"/>
    </location>
</feature>
<dbReference type="HOGENOM" id="CLU_023360_3_0_1"/>
<dbReference type="OMA" id="WPGKLFG"/>
<keyword evidence="7 10" id="KW-0472">Membrane</keyword>
<feature type="transmembrane region" description="Helical" evidence="10">
    <location>
        <begin position="388"/>
        <end position="413"/>
    </location>
</feature>
<dbReference type="InParanoid" id="I2GX14"/>
<feature type="transmembrane region" description="Helical" evidence="10">
    <location>
        <begin position="550"/>
        <end position="569"/>
    </location>
</feature>
<dbReference type="eggNOG" id="KOG2864">
    <property type="taxonomic scope" value="Eukaryota"/>
</dbReference>
<evidence type="ECO:0000256" key="6">
    <source>
        <dbReference type="ARBA" id="ARBA00022989"/>
    </source>
</evidence>
<protein>
    <recommendedName>
        <fullName evidence="8 10">Man(5)GlcNAc(2)-PP-dolichol translocation protein RFT1</fullName>
    </recommendedName>
</protein>
<dbReference type="GO" id="GO:0034202">
    <property type="term" value="F:glycolipid floppase activity"/>
    <property type="evidence" value="ECO:0007669"/>
    <property type="project" value="EnsemblFungi"/>
</dbReference>
<dbReference type="Pfam" id="PF04506">
    <property type="entry name" value="Rft-1"/>
    <property type="match status" value="1"/>
</dbReference>